<sequence>MSAHIDLIKETAYQIWIETHQPFTPEDIYQRIWQPRGDRQHPLPTARQIANMLMEADYVKIKRRSGLNQSRYLYVWTGDVL</sequence>
<protein>
    <submittedName>
        <fullName evidence="1">TFIIE alpha subunit</fullName>
    </submittedName>
</protein>
<name>A0A8S5T4I0_9CAUD</name>
<accession>A0A8S5T4I0</accession>
<organism evidence="1">
    <name type="scientific">Siphoviridae sp. ctedO8</name>
    <dbReference type="NCBI Taxonomy" id="2827907"/>
    <lineage>
        <taxon>Viruses</taxon>
        <taxon>Duplodnaviria</taxon>
        <taxon>Heunggongvirae</taxon>
        <taxon>Uroviricota</taxon>
        <taxon>Caudoviricetes</taxon>
    </lineage>
</organism>
<evidence type="ECO:0000313" key="1">
    <source>
        <dbReference type="EMBL" id="DAF57682.1"/>
    </source>
</evidence>
<reference evidence="1" key="1">
    <citation type="journal article" date="2021" name="Proc. Natl. Acad. Sci. U.S.A.">
        <title>A Catalog of Tens of Thousands of Viruses from Human Metagenomes Reveals Hidden Associations with Chronic Diseases.</title>
        <authorList>
            <person name="Tisza M.J."/>
            <person name="Buck C.B."/>
        </authorList>
    </citation>
    <scope>NUCLEOTIDE SEQUENCE</scope>
    <source>
        <strain evidence="1">CtedO8</strain>
    </source>
</reference>
<proteinExistence type="predicted"/>
<dbReference type="EMBL" id="BK032737">
    <property type="protein sequence ID" value="DAF57682.1"/>
    <property type="molecule type" value="Genomic_DNA"/>
</dbReference>